<keyword evidence="1" id="KW-0732">Signal</keyword>
<sequence length="312" mass="34972">MKPTLIKYCRTVCLITFILVQAAVQGQTTSKEQILFLTPQWQGERFVDGRPKVADDVLERMKNVTIEEAWGVLRNEGYHNQFEGGWQPLHDDVVVVGRALTVQYMPNRPDVATVIKENGTKEGRIGNTNSWPIDMLSEGDVYVADAFGKIVDGTLIGDNLGNSIYAKSKTGVVFNASSRDMEGLSEIEGFNAFVRGWHPSFLTEVMLLGINQPIRMGAATVLPGDVVLAKKEGVVFVPSHLAEKVVVTSEVVRLRDLFGISRLKEGKYTPGQIDNKWTDEIEKDFSGWLKDHIDELPVPKEQIQELLKKRMW</sequence>
<keyword evidence="3" id="KW-1185">Reference proteome</keyword>
<dbReference type="Pfam" id="PF03737">
    <property type="entry name" value="RraA-like"/>
    <property type="match status" value="1"/>
</dbReference>
<evidence type="ECO:0000256" key="1">
    <source>
        <dbReference type="SAM" id="SignalP"/>
    </source>
</evidence>
<name>A0ABY2WIV1_9FLAO</name>
<dbReference type="Gene3D" id="3.50.30.40">
    <property type="entry name" value="Ribonuclease E inhibitor RraA/RraA-like"/>
    <property type="match status" value="1"/>
</dbReference>
<dbReference type="RefSeq" id="WP_138836275.1">
    <property type="nucleotide sequence ID" value="NZ_VCNI01000002.1"/>
</dbReference>
<feature type="signal peptide" evidence="1">
    <location>
        <begin position="1"/>
        <end position="22"/>
    </location>
</feature>
<accession>A0ABY2WIV1</accession>
<dbReference type="Proteomes" id="UP000751614">
    <property type="component" value="Unassembled WGS sequence"/>
</dbReference>
<dbReference type="InterPro" id="IPR036704">
    <property type="entry name" value="RraA/RraA-like_sf"/>
</dbReference>
<evidence type="ECO:0000313" key="3">
    <source>
        <dbReference type="Proteomes" id="UP000751614"/>
    </source>
</evidence>
<dbReference type="SUPFAM" id="SSF89562">
    <property type="entry name" value="RraA-like"/>
    <property type="match status" value="1"/>
</dbReference>
<dbReference type="EMBL" id="VCNI01000002">
    <property type="protein sequence ID" value="TMU54774.1"/>
    <property type="molecule type" value="Genomic_DNA"/>
</dbReference>
<protein>
    <submittedName>
        <fullName evidence="2">RraA family protein</fullName>
    </submittedName>
</protein>
<gene>
    <name evidence="2" type="ORF">FGG15_11275</name>
</gene>
<reference evidence="2 3" key="1">
    <citation type="submission" date="2019-05" db="EMBL/GenBank/DDBJ databases">
        <title>Flagellimonas sp. AsT0115, sp. nov., isolated from a marine red algae, Asparagopsis taxiformis.</title>
        <authorList>
            <person name="Kim J."/>
            <person name="Jeong S.E."/>
            <person name="Jeon C.O."/>
        </authorList>
    </citation>
    <scope>NUCLEOTIDE SEQUENCE [LARGE SCALE GENOMIC DNA]</scope>
    <source>
        <strain evidence="2 3">AsT0115</strain>
    </source>
</reference>
<dbReference type="InterPro" id="IPR005493">
    <property type="entry name" value="RraA/RraA-like"/>
</dbReference>
<proteinExistence type="predicted"/>
<comment type="caution">
    <text evidence="2">The sequence shown here is derived from an EMBL/GenBank/DDBJ whole genome shotgun (WGS) entry which is preliminary data.</text>
</comment>
<organism evidence="2 3">
    <name type="scientific">Flagellimonas algicola</name>
    <dbReference type="NCBI Taxonomy" id="2583815"/>
    <lineage>
        <taxon>Bacteria</taxon>
        <taxon>Pseudomonadati</taxon>
        <taxon>Bacteroidota</taxon>
        <taxon>Flavobacteriia</taxon>
        <taxon>Flavobacteriales</taxon>
        <taxon>Flavobacteriaceae</taxon>
        <taxon>Flagellimonas</taxon>
    </lineage>
</organism>
<feature type="chain" id="PRO_5046996834" evidence="1">
    <location>
        <begin position="23"/>
        <end position="312"/>
    </location>
</feature>
<evidence type="ECO:0000313" key="2">
    <source>
        <dbReference type="EMBL" id="TMU54774.1"/>
    </source>
</evidence>